<dbReference type="SMART" id="SM00895">
    <property type="entry name" value="FCD"/>
    <property type="match status" value="1"/>
</dbReference>
<keyword evidence="2" id="KW-0238">DNA-binding</keyword>
<name>A0ABP5FLU7_9MICC</name>
<dbReference type="SUPFAM" id="SSF46785">
    <property type="entry name" value="Winged helix' DNA-binding domain"/>
    <property type="match status" value="1"/>
</dbReference>
<comment type="caution">
    <text evidence="5">The sequence shown here is derived from an EMBL/GenBank/DDBJ whole genome shotgun (WGS) entry which is preliminary data.</text>
</comment>
<dbReference type="PANTHER" id="PTHR43537">
    <property type="entry name" value="TRANSCRIPTIONAL REGULATOR, GNTR FAMILY"/>
    <property type="match status" value="1"/>
</dbReference>
<dbReference type="EMBL" id="BAAAMN010000010">
    <property type="protein sequence ID" value="GAA2029375.1"/>
    <property type="molecule type" value="Genomic_DNA"/>
</dbReference>
<evidence type="ECO:0000256" key="2">
    <source>
        <dbReference type="ARBA" id="ARBA00023125"/>
    </source>
</evidence>
<evidence type="ECO:0000313" key="5">
    <source>
        <dbReference type="EMBL" id="GAA2029375.1"/>
    </source>
</evidence>
<feature type="domain" description="HTH gntR-type" evidence="4">
    <location>
        <begin position="11"/>
        <end position="78"/>
    </location>
</feature>
<keyword evidence="6" id="KW-1185">Reference proteome</keyword>
<evidence type="ECO:0000256" key="3">
    <source>
        <dbReference type="ARBA" id="ARBA00023163"/>
    </source>
</evidence>
<dbReference type="SMART" id="SM00345">
    <property type="entry name" value="HTH_GNTR"/>
    <property type="match status" value="1"/>
</dbReference>
<dbReference type="InterPro" id="IPR000524">
    <property type="entry name" value="Tscrpt_reg_HTH_GntR"/>
</dbReference>
<keyword evidence="3" id="KW-0804">Transcription</keyword>
<dbReference type="CDD" id="cd07377">
    <property type="entry name" value="WHTH_GntR"/>
    <property type="match status" value="1"/>
</dbReference>
<dbReference type="Pfam" id="PF07729">
    <property type="entry name" value="FCD"/>
    <property type="match status" value="1"/>
</dbReference>
<keyword evidence="1" id="KW-0805">Transcription regulation</keyword>
<dbReference type="PROSITE" id="PS50949">
    <property type="entry name" value="HTH_GNTR"/>
    <property type="match status" value="1"/>
</dbReference>
<dbReference type="InterPro" id="IPR011711">
    <property type="entry name" value="GntR_C"/>
</dbReference>
<dbReference type="Pfam" id="PF00392">
    <property type="entry name" value="GntR"/>
    <property type="match status" value="1"/>
</dbReference>
<gene>
    <name evidence="5" type="ORF">GCM10009720_06590</name>
</gene>
<reference evidence="6" key="1">
    <citation type="journal article" date="2019" name="Int. J. Syst. Evol. Microbiol.">
        <title>The Global Catalogue of Microorganisms (GCM) 10K type strain sequencing project: providing services to taxonomists for standard genome sequencing and annotation.</title>
        <authorList>
            <consortium name="The Broad Institute Genomics Platform"/>
            <consortium name="The Broad Institute Genome Sequencing Center for Infectious Disease"/>
            <person name="Wu L."/>
            <person name="Ma J."/>
        </authorList>
    </citation>
    <scope>NUCLEOTIDE SEQUENCE [LARGE SCALE GENOMIC DNA]</scope>
    <source>
        <strain evidence="6">JCM 13595</strain>
    </source>
</reference>
<dbReference type="PANTHER" id="PTHR43537:SF5">
    <property type="entry name" value="UXU OPERON TRANSCRIPTIONAL REGULATOR"/>
    <property type="match status" value="1"/>
</dbReference>
<dbReference type="Proteomes" id="UP001501461">
    <property type="component" value="Unassembled WGS sequence"/>
</dbReference>
<dbReference type="InterPro" id="IPR036390">
    <property type="entry name" value="WH_DNA-bd_sf"/>
</dbReference>
<dbReference type="SUPFAM" id="SSF48008">
    <property type="entry name" value="GntR ligand-binding domain-like"/>
    <property type="match status" value="1"/>
</dbReference>
<proteinExistence type="predicted"/>
<dbReference type="Gene3D" id="1.10.10.10">
    <property type="entry name" value="Winged helix-like DNA-binding domain superfamily/Winged helix DNA-binding domain"/>
    <property type="match status" value="1"/>
</dbReference>
<dbReference type="InterPro" id="IPR008920">
    <property type="entry name" value="TF_FadR/GntR_C"/>
</dbReference>
<sequence>MASNASQATETKEALSLTDRLRQDIVTGNLVPHQRLVETDVAEEHGASRGEVRLALNELITEGLVERIPNRGARIRKVSRQEALEITEVRGAVESLCARKAAEKISDEQAQDLRDIGTQMETAVERGARDEYSNLNRQLHNFIIEIAEQPTAAQTIRRLRGQAIRYHFQLSTQPDRPQVSLPQHLAIIEAICARDSELAATAMHAHLTSVTQAIADSTSV</sequence>
<dbReference type="RefSeq" id="WP_343956168.1">
    <property type="nucleotide sequence ID" value="NZ_BAAAMN010000010.1"/>
</dbReference>
<accession>A0ABP5FLU7</accession>
<organism evidence="5 6">
    <name type="scientific">Yaniella flava</name>
    <dbReference type="NCBI Taxonomy" id="287930"/>
    <lineage>
        <taxon>Bacteria</taxon>
        <taxon>Bacillati</taxon>
        <taxon>Actinomycetota</taxon>
        <taxon>Actinomycetes</taxon>
        <taxon>Micrococcales</taxon>
        <taxon>Micrococcaceae</taxon>
        <taxon>Yaniella</taxon>
    </lineage>
</organism>
<evidence type="ECO:0000256" key="1">
    <source>
        <dbReference type="ARBA" id="ARBA00023015"/>
    </source>
</evidence>
<protein>
    <submittedName>
        <fullName evidence="5">GntR family transcriptional regulator</fullName>
    </submittedName>
</protein>
<dbReference type="InterPro" id="IPR036388">
    <property type="entry name" value="WH-like_DNA-bd_sf"/>
</dbReference>
<evidence type="ECO:0000259" key="4">
    <source>
        <dbReference type="PROSITE" id="PS50949"/>
    </source>
</evidence>
<dbReference type="Gene3D" id="1.20.120.530">
    <property type="entry name" value="GntR ligand-binding domain-like"/>
    <property type="match status" value="1"/>
</dbReference>
<evidence type="ECO:0000313" key="6">
    <source>
        <dbReference type="Proteomes" id="UP001501461"/>
    </source>
</evidence>